<evidence type="ECO:0000259" key="8">
    <source>
        <dbReference type="Pfam" id="PF07685"/>
    </source>
</evidence>
<keyword evidence="4" id="KW-0067">ATP-binding</keyword>
<dbReference type="InterPro" id="IPR002586">
    <property type="entry name" value="CobQ/CobB/MinD/ParA_Nub-bd_dom"/>
</dbReference>
<reference evidence="9 10" key="1">
    <citation type="submission" date="2024-04" db="EMBL/GenBank/DDBJ databases">
        <title>Human intestinal bacterial collection.</title>
        <authorList>
            <person name="Pauvert C."/>
            <person name="Hitch T.C.A."/>
            <person name="Clavel T."/>
        </authorList>
    </citation>
    <scope>NUCLEOTIDE SEQUENCE [LARGE SCALE GENOMIC DNA]</scope>
    <source>
        <strain evidence="9 10">CLA-SR-H026</strain>
    </source>
</reference>
<comment type="caution">
    <text evidence="9">The sequence shown here is derived from an EMBL/GenBank/DDBJ whole genome shotgun (WGS) entry which is preliminary data.</text>
</comment>
<feature type="domain" description="CobB/CobQ-like glutamine amidotransferase" evidence="8">
    <location>
        <begin position="239"/>
        <end position="417"/>
    </location>
</feature>
<proteinExistence type="predicted"/>
<dbReference type="Gene3D" id="3.40.50.300">
    <property type="entry name" value="P-loop containing nucleotide triphosphate hydrolases"/>
    <property type="match status" value="1"/>
</dbReference>
<keyword evidence="2" id="KW-0436">Ligase</keyword>
<keyword evidence="5" id="KW-0460">Magnesium</keyword>
<dbReference type="SUPFAM" id="SSF52540">
    <property type="entry name" value="P-loop containing nucleoside triphosphate hydrolases"/>
    <property type="match status" value="1"/>
</dbReference>
<dbReference type="EMBL" id="JBBNPS010000004">
    <property type="protein sequence ID" value="MEQ3353205.1"/>
    <property type="molecule type" value="Genomic_DNA"/>
</dbReference>
<evidence type="ECO:0000256" key="3">
    <source>
        <dbReference type="ARBA" id="ARBA00022741"/>
    </source>
</evidence>
<dbReference type="PANTHER" id="PTHR43873">
    <property type="entry name" value="COBYRINATE A,C-DIAMIDE SYNTHASE"/>
    <property type="match status" value="1"/>
</dbReference>
<dbReference type="Pfam" id="PF07685">
    <property type="entry name" value="GATase_3"/>
    <property type="match status" value="1"/>
</dbReference>
<evidence type="ECO:0000256" key="1">
    <source>
        <dbReference type="ARBA" id="ARBA00001946"/>
    </source>
</evidence>
<evidence type="ECO:0000313" key="10">
    <source>
        <dbReference type="Proteomes" id="UP001481872"/>
    </source>
</evidence>
<sequence length="440" mass="48356">MKRMLLSASHSGAGKTSITMGIIGALIRRNMTVASAKIGPDYIDPMYHRALGAYGVNLDHHLMDDDYIFHLMAQLEKKDVIVMEGAMGYYDGMATTTACSAAEMANFTKTPTIFIASGRGKGASLGAELQGFLNYGENTISGVILNHTKPAMASYYEKIIKEATGLPLFGCIPDLDRDLPERHLGLHRPEEIKNFHAFAENWADVVENYVDLDKLLAACEAKSVGREMAMNPLQKKIPVAIAKDEAFFFYYEDVFVDLSERGVEWIPFSPLADSLPKGICGVYLGGGYPELHKKALGKNKALARDLKTFAEKDGVIVAEGGGFMSLLEKIDGSEAFGFFPGEAKMTDRLQHFGYQVITAEEDGLLLKAGRSAPVHEFHYSAADEEGGDLLIQKPSGRGKRRTAYHGKNIYAGYPQLHLSGNERLRENFLEALKEATPWQG</sequence>
<evidence type="ECO:0000256" key="2">
    <source>
        <dbReference type="ARBA" id="ARBA00022598"/>
    </source>
</evidence>
<keyword evidence="3" id="KW-0547">Nucleotide-binding</keyword>
<accession>A0ABV1J4T7</accession>
<evidence type="ECO:0000256" key="5">
    <source>
        <dbReference type="ARBA" id="ARBA00022842"/>
    </source>
</evidence>
<dbReference type="NCBIfam" id="NF002204">
    <property type="entry name" value="PRK01077.1"/>
    <property type="match status" value="1"/>
</dbReference>
<feature type="domain" description="CobQ/CobB/MinD/ParA nucleotide binding" evidence="7">
    <location>
        <begin position="10"/>
        <end position="182"/>
    </location>
</feature>
<gene>
    <name evidence="9" type="ORF">AAA081_02660</name>
</gene>
<evidence type="ECO:0000313" key="9">
    <source>
        <dbReference type="EMBL" id="MEQ3353205.1"/>
    </source>
</evidence>
<evidence type="ECO:0000256" key="4">
    <source>
        <dbReference type="ARBA" id="ARBA00022840"/>
    </source>
</evidence>
<dbReference type="NCBIfam" id="TIGR00379">
    <property type="entry name" value="cobB"/>
    <property type="match status" value="1"/>
</dbReference>
<dbReference type="SUPFAM" id="SSF52317">
    <property type="entry name" value="Class I glutamine amidotransferase-like"/>
    <property type="match status" value="1"/>
</dbReference>
<dbReference type="Gene3D" id="3.40.50.880">
    <property type="match status" value="1"/>
</dbReference>
<dbReference type="InterPro" id="IPR027417">
    <property type="entry name" value="P-loop_NTPase"/>
</dbReference>
<name>A0ABV1J4T7_9FIRM</name>
<dbReference type="Proteomes" id="UP001481872">
    <property type="component" value="Unassembled WGS sequence"/>
</dbReference>
<dbReference type="PANTHER" id="PTHR43873:SF1">
    <property type="entry name" value="COBYRINATE A,C-DIAMIDE SYNTHASE"/>
    <property type="match status" value="1"/>
</dbReference>
<dbReference type="RefSeq" id="WP_349053593.1">
    <property type="nucleotide sequence ID" value="NZ_JBBNPS010000004.1"/>
</dbReference>
<dbReference type="Pfam" id="PF01656">
    <property type="entry name" value="CbiA"/>
    <property type="match status" value="1"/>
</dbReference>
<evidence type="ECO:0000256" key="6">
    <source>
        <dbReference type="ARBA" id="ARBA00022962"/>
    </source>
</evidence>
<evidence type="ECO:0000259" key="7">
    <source>
        <dbReference type="Pfam" id="PF01656"/>
    </source>
</evidence>
<keyword evidence="6" id="KW-0315">Glutamine amidotransferase</keyword>
<keyword evidence="10" id="KW-1185">Reference proteome</keyword>
<organism evidence="9 10">
    <name type="scientific">Aedoeadaptatus acetigenes</name>
    <dbReference type="NCBI Taxonomy" id="2981723"/>
    <lineage>
        <taxon>Bacteria</taxon>
        <taxon>Bacillati</taxon>
        <taxon>Bacillota</taxon>
        <taxon>Tissierellia</taxon>
        <taxon>Tissierellales</taxon>
        <taxon>Peptoniphilaceae</taxon>
        <taxon>Aedoeadaptatus</taxon>
    </lineage>
</organism>
<dbReference type="InterPro" id="IPR011698">
    <property type="entry name" value="GATase_3"/>
</dbReference>
<dbReference type="InterPro" id="IPR004484">
    <property type="entry name" value="CbiA/CobB_synth"/>
</dbReference>
<dbReference type="InterPro" id="IPR029062">
    <property type="entry name" value="Class_I_gatase-like"/>
</dbReference>
<protein>
    <submittedName>
        <fullName evidence="9">Cobyrinate a,c-diamide synthase</fullName>
    </submittedName>
</protein>
<dbReference type="PROSITE" id="PS51274">
    <property type="entry name" value="GATASE_COBBQ"/>
    <property type="match status" value="1"/>
</dbReference>
<comment type="cofactor">
    <cofactor evidence="1">
        <name>Mg(2+)</name>
        <dbReference type="ChEBI" id="CHEBI:18420"/>
    </cofactor>
</comment>